<dbReference type="Pfam" id="PF00551">
    <property type="entry name" value="Formyl_trans_N"/>
    <property type="match status" value="1"/>
</dbReference>
<dbReference type="InterPro" id="IPR036477">
    <property type="entry name" value="Formyl_transf_N_sf"/>
</dbReference>
<dbReference type="Proteomes" id="UP000219439">
    <property type="component" value="Unassembled WGS sequence"/>
</dbReference>
<dbReference type="GO" id="GO:0005829">
    <property type="term" value="C:cytosol"/>
    <property type="evidence" value="ECO:0007669"/>
    <property type="project" value="TreeGrafter"/>
</dbReference>
<sequence>MRIVLIGAVEFSKRALDTVLALETCDATVSGVCTLAASTFNADHVDLKPTCDVHGVPCLYVDDINSEESLAWIRDKKPDVIFCFGWPRLLKDDLLRLAPMGVVGYHPTALPANRGRHPLIWALVLGLKETASTFFFMDAGADSGDILSQQPIVITETDAARSLYDKAMDTAMQQIVGFVPQLVCGNYQRLPQDHTKANTWRKRGVADSKIDWRMSAQSVYNLVRGLSHPYVGAEFILNDQPIKVWKARIVQDVPDNIEPGQVVAMQTDGPVVKCGIGAICLLDINPQVSLAEGTYL</sequence>
<dbReference type="InterPro" id="IPR002376">
    <property type="entry name" value="Formyl_transf_N"/>
</dbReference>
<keyword evidence="3" id="KW-0808">Transferase</keyword>
<evidence type="ECO:0000313" key="3">
    <source>
        <dbReference type="EMBL" id="SNZ20126.1"/>
    </source>
</evidence>
<keyword evidence="4" id="KW-1185">Reference proteome</keyword>
<feature type="domain" description="Formyl transferase N-terminal" evidence="1">
    <location>
        <begin position="67"/>
        <end position="175"/>
    </location>
</feature>
<dbReference type="InterPro" id="IPR005793">
    <property type="entry name" value="Formyl_trans_C"/>
</dbReference>
<evidence type="ECO:0000259" key="2">
    <source>
        <dbReference type="Pfam" id="PF02911"/>
    </source>
</evidence>
<evidence type="ECO:0000313" key="4">
    <source>
        <dbReference type="Proteomes" id="UP000219439"/>
    </source>
</evidence>
<proteinExistence type="predicted"/>
<dbReference type="Pfam" id="PF02911">
    <property type="entry name" value="Formyl_trans_C"/>
    <property type="match status" value="1"/>
</dbReference>
<organism evidence="3 4">
    <name type="scientific">Cohaesibacter gelatinilyticus</name>
    <dbReference type="NCBI Taxonomy" id="372072"/>
    <lineage>
        <taxon>Bacteria</taxon>
        <taxon>Pseudomonadati</taxon>
        <taxon>Pseudomonadota</taxon>
        <taxon>Alphaproteobacteria</taxon>
        <taxon>Hyphomicrobiales</taxon>
        <taxon>Cohaesibacteraceae</taxon>
    </lineage>
</organism>
<dbReference type="EMBL" id="OBEL01000004">
    <property type="protein sequence ID" value="SNZ20126.1"/>
    <property type="molecule type" value="Genomic_DNA"/>
</dbReference>
<dbReference type="InterPro" id="IPR011034">
    <property type="entry name" value="Formyl_transferase-like_C_sf"/>
</dbReference>
<dbReference type="RefSeq" id="WP_097154510.1">
    <property type="nucleotide sequence ID" value="NZ_OBEL01000004.1"/>
</dbReference>
<dbReference type="Gene3D" id="3.40.50.12230">
    <property type="match status" value="1"/>
</dbReference>
<dbReference type="GO" id="GO:0004479">
    <property type="term" value="F:methionyl-tRNA formyltransferase activity"/>
    <property type="evidence" value="ECO:0007669"/>
    <property type="project" value="TreeGrafter"/>
</dbReference>
<reference evidence="3 4" key="1">
    <citation type="submission" date="2017-09" db="EMBL/GenBank/DDBJ databases">
        <authorList>
            <person name="Ehlers B."/>
            <person name="Leendertz F.H."/>
        </authorList>
    </citation>
    <scope>NUCLEOTIDE SEQUENCE [LARGE SCALE GENOMIC DNA]</scope>
    <source>
        <strain evidence="3 4">DSM 18289</strain>
    </source>
</reference>
<protein>
    <submittedName>
        <fullName evidence="3">Methionyl-tRNA formyltransferase</fullName>
    </submittedName>
</protein>
<name>A0A285PJ21_9HYPH</name>
<dbReference type="PANTHER" id="PTHR11138:SF5">
    <property type="entry name" value="METHIONYL-TRNA FORMYLTRANSFERASE, MITOCHONDRIAL"/>
    <property type="match status" value="1"/>
</dbReference>
<dbReference type="CDD" id="cd08702">
    <property type="entry name" value="Arna_FMT_C"/>
    <property type="match status" value="1"/>
</dbReference>
<dbReference type="SUPFAM" id="SSF50486">
    <property type="entry name" value="FMT C-terminal domain-like"/>
    <property type="match status" value="1"/>
</dbReference>
<dbReference type="AlphaFoldDB" id="A0A285PJ21"/>
<evidence type="ECO:0000259" key="1">
    <source>
        <dbReference type="Pfam" id="PF00551"/>
    </source>
</evidence>
<dbReference type="OrthoDB" id="5355061at2"/>
<dbReference type="PANTHER" id="PTHR11138">
    <property type="entry name" value="METHIONYL-TRNA FORMYLTRANSFERASE"/>
    <property type="match status" value="1"/>
</dbReference>
<dbReference type="SUPFAM" id="SSF53328">
    <property type="entry name" value="Formyltransferase"/>
    <property type="match status" value="1"/>
</dbReference>
<feature type="domain" description="Formyl transferase C-terminal" evidence="2">
    <location>
        <begin position="206"/>
        <end position="286"/>
    </location>
</feature>
<gene>
    <name evidence="3" type="ORF">SAMN06265368_3229</name>
</gene>
<accession>A0A285PJ21</accession>
<dbReference type="CDD" id="cd08651">
    <property type="entry name" value="FMT_core_like_4"/>
    <property type="match status" value="1"/>
</dbReference>